<dbReference type="InterPro" id="IPR006680">
    <property type="entry name" value="Amidohydro-rel"/>
</dbReference>
<dbReference type="InterPro" id="IPR050287">
    <property type="entry name" value="MTA/SAH_deaminase"/>
</dbReference>
<keyword evidence="4" id="KW-1185">Reference proteome</keyword>
<organism evidence="3 4">
    <name type="scientific">Breznakiella homolactica</name>
    <dbReference type="NCBI Taxonomy" id="2798577"/>
    <lineage>
        <taxon>Bacteria</taxon>
        <taxon>Pseudomonadati</taxon>
        <taxon>Spirochaetota</taxon>
        <taxon>Spirochaetia</taxon>
        <taxon>Spirochaetales</taxon>
        <taxon>Breznakiellaceae</taxon>
        <taxon>Breznakiella</taxon>
    </lineage>
</organism>
<dbReference type="PANTHER" id="PTHR43794">
    <property type="entry name" value="AMINOHYDROLASE SSNA-RELATED"/>
    <property type="match status" value="1"/>
</dbReference>
<evidence type="ECO:0000256" key="1">
    <source>
        <dbReference type="ARBA" id="ARBA00022801"/>
    </source>
</evidence>
<dbReference type="InterPro" id="IPR011059">
    <property type="entry name" value="Metal-dep_hydrolase_composite"/>
</dbReference>
<dbReference type="AlphaFoldDB" id="A0A7T8BBW2"/>
<name>A0A7T8BBW2_9SPIR</name>
<proteinExistence type="predicted"/>
<protein>
    <submittedName>
        <fullName evidence="3">Amidohydrolase family protein</fullName>
    </submittedName>
</protein>
<dbReference type="SUPFAM" id="SSF51556">
    <property type="entry name" value="Metallo-dependent hydrolases"/>
    <property type="match status" value="1"/>
</dbReference>
<dbReference type="Gene3D" id="3.20.20.140">
    <property type="entry name" value="Metal-dependent hydrolases"/>
    <property type="match status" value="2"/>
</dbReference>
<dbReference type="KEGG" id="bhc:JFL75_06135"/>
<evidence type="ECO:0000313" key="4">
    <source>
        <dbReference type="Proteomes" id="UP000595917"/>
    </source>
</evidence>
<dbReference type="Gene3D" id="2.30.40.10">
    <property type="entry name" value="Urease, subunit C, domain 1"/>
    <property type="match status" value="2"/>
</dbReference>
<feature type="domain" description="Amidohydrolase-related" evidence="2">
    <location>
        <begin position="174"/>
        <end position="334"/>
    </location>
</feature>
<keyword evidence="1" id="KW-0378">Hydrolase</keyword>
<gene>
    <name evidence="3" type="ORF">JFL75_06135</name>
</gene>
<dbReference type="GO" id="GO:0016810">
    <property type="term" value="F:hydrolase activity, acting on carbon-nitrogen (but not peptide) bonds"/>
    <property type="evidence" value="ECO:0007669"/>
    <property type="project" value="InterPro"/>
</dbReference>
<dbReference type="Pfam" id="PF01979">
    <property type="entry name" value="Amidohydro_1"/>
    <property type="match status" value="1"/>
</dbReference>
<sequence length="410" mass="46017">MLKYSLKNGVVVTPGKKAGSGTISISGEKLVSAAAPLTIDLGKKSFIYPALINTHDHMRGNYLPRVGPPKGVYYMNWLPWDNDLKASETYTERSNISDKELYQLSTYKNLFSGVTTVNDHFPQAWNKEILPHLPIRAILEYGLAHECSSYDLKWGDGIEVEHTRAIKKHWPFITHLSEGFDRESMDGVITLENLKVLDSHCLLIHCIGFSDEDIKKVANAGASISWCGASNIFMFNVTCKIRKFIKAGINVTIGTDSSHTGSFNLFEEMHYDRELYRQMYGEDLPAKKIFEMVTINAAKAFWLDKKLGSLDEGKLGDILLLKAKKDDPYENFASAGMKDIELLTMAGKPLYGEMRFIDIFGGKLPEGYTEITVGGRPMFIAGDPAALYREARKKVGFKKKLDYLPFEPEA</sequence>
<dbReference type="EMBL" id="CP067089">
    <property type="protein sequence ID" value="QQO10490.1"/>
    <property type="molecule type" value="Genomic_DNA"/>
</dbReference>
<dbReference type="InterPro" id="IPR032466">
    <property type="entry name" value="Metal_Hydrolase"/>
</dbReference>
<dbReference type="Proteomes" id="UP000595917">
    <property type="component" value="Chromosome"/>
</dbReference>
<evidence type="ECO:0000313" key="3">
    <source>
        <dbReference type="EMBL" id="QQO10490.1"/>
    </source>
</evidence>
<evidence type="ECO:0000259" key="2">
    <source>
        <dbReference type="Pfam" id="PF01979"/>
    </source>
</evidence>
<dbReference type="PANTHER" id="PTHR43794:SF11">
    <property type="entry name" value="AMIDOHYDROLASE-RELATED DOMAIN-CONTAINING PROTEIN"/>
    <property type="match status" value="1"/>
</dbReference>
<reference evidence="3" key="1">
    <citation type="submission" date="2021-01" db="EMBL/GenBank/DDBJ databases">
        <title>Description of Breznakiella homolactica.</title>
        <authorList>
            <person name="Song Y."/>
            <person name="Brune A."/>
        </authorList>
    </citation>
    <scope>NUCLEOTIDE SEQUENCE</scope>
    <source>
        <strain evidence="3">RmG30</strain>
    </source>
</reference>
<accession>A0A7T8BBW2</accession>